<keyword evidence="2" id="KW-0560">Oxidoreductase</keyword>
<dbReference type="Gene3D" id="3.40.50.720">
    <property type="entry name" value="NAD(P)-binding Rossmann-like Domain"/>
    <property type="match status" value="1"/>
</dbReference>
<dbReference type="InterPro" id="IPR002347">
    <property type="entry name" value="SDR_fam"/>
</dbReference>
<dbReference type="InterPro" id="IPR036291">
    <property type="entry name" value="NAD(P)-bd_dom_sf"/>
</dbReference>
<dbReference type="PANTHER" id="PTHR24320">
    <property type="entry name" value="RETINOL DEHYDROGENASE"/>
    <property type="match status" value="1"/>
</dbReference>
<sequence>MSFAPAIIPKSKAEEPEGYRTTSDQVMNNLPESASVKGKVFIVTGTNAGLGEESARVLAAYGATVVMASRNEKAANESKKRIIARHPKASLKWIFLDLSDLDSVREFAKQFKALGLPLNGLICNAGIMASPYGTTKQGFEMQFGVNHLAHFLLIQLLIDDLIKAGPGSRVICVSSKGHRFAGIRYDDIGFDGGKKYDAFEGYGQSKTANILCAKAFNEIYSKQGVECFSIHPGMVATELSKSMSPESRETMLKGNIPNPFIRTFVKGAMMIQPYIKPLVGTLKPSWMKSSEEGAATQIYAATSPDLNGKGGAYLEDCQIYRPLTDEANDATGENAKRLYALSEKLVAQYK</sequence>
<proteinExistence type="inferred from homology"/>
<dbReference type="SUPFAM" id="SSF51735">
    <property type="entry name" value="NAD(P)-binding Rossmann-fold domains"/>
    <property type="match status" value="1"/>
</dbReference>
<dbReference type="PRINTS" id="PR00081">
    <property type="entry name" value="GDHRDH"/>
</dbReference>
<name>A0A8H7Q714_9FUNG</name>
<organism evidence="3 4">
    <name type="scientific">Umbelopsis vinacea</name>
    <dbReference type="NCBI Taxonomy" id="44442"/>
    <lineage>
        <taxon>Eukaryota</taxon>
        <taxon>Fungi</taxon>
        <taxon>Fungi incertae sedis</taxon>
        <taxon>Mucoromycota</taxon>
        <taxon>Mucoromycotina</taxon>
        <taxon>Umbelopsidomycetes</taxon>
        <taxon>Umbelopsidales</taxon>
        <taxon>Umbelopsidaceae</taxon>
        <taxon>Umbelopsis</taxon>
    </lineage>
</organism>
<evidence type="ECO:0000313" key="4">
    <source>
        <dbReference type="Proteomes" id="UP000612746"/>
    </source>
</evidence>
<accession>A0A8H7Q714</accession>
<reference evidence="3" key="1">
    <citation type="submission" date="2020-12" db="EMBL/GenBank/DDBJ databases">
        <title>Metabolic potential, ecology and presence of endohyphal bacteria is reflected in genomic diversity of Mucoromycotina.</title>
        <authorList>
            <person name="Muszewska A."/>
            <person name="Okrasinska A."/>
            <person name="Steczkiewicz K."/>
            <person name="Drgas O."/>
            <person name="Orlowska M."/>
            <person name="Perlinska-Lenart U."/>
            <person name="Aleksandrzak-Piekarczyk T."/>
            <person name="Szatraj K."/>
            <person name="Zielenkiewicz U."/>
            <person name="Pilsyk S."/>
            <person name="Malc E."/>
            <person name="Mieczkowski P."/>
            <person name="Kruszewska J.S."/>
            <person name="Biernat P."/>
            <person name="Pawlowska J."/>
        </authorList>
    </citation>
    <scope>NUCLEOTIDE SEQUENCE</scope>
    <source>
        <strain evidence="3">WA0000051536</strain>
    </source>
</reference>
<evidence type="ECO:0000256" key="1">
    <source>
        <dbReference type="ARBA" id="ARBA00006484"/>
    </source>
</evidence>
<dbReference type="GO" id="GO:0016491">
    <property type="term" value="F:oxidoreductase activity"/>
    <property type="evidence" value="ECO:0007669"/>
    <property type="project" value="UniProtKB-KW"/>
</dbReference>
<dbReference type="OrthoDB" id="191139at2759"/>
<evidence type="ECO:0000256" key="2">
    <source>
        <dbReference type="ARBA" id="ARBA00023002"/>
    </source>
</evidence>
<comment type="similarity">
    <text evidence="1">Belongs to the short-chain dehydrogenases/reductases (SDR) family.</text>
</comment>
<dbReference type="AlphaFoldDB" id="A0A8H7Q714"/>
<evidence type="ECO:0000313" key="3">
    <source>
        <dbReference type="EMBL" id="KAG2186495.1"/>
    </source>
</evidence>
<dbReference type="PANTHER" id="PTHR24320:SF148">
    <property type="entry name" value="NAD(P)-BINDING ROSSMANN-FOLD SUPERFAMILY PROTEIN"/>
    <property type="match status" value="1"/>
</dbReference>
<dbReference type="Pfam" id="PF00106">
    <property type="entry name" value="adh_short"/>
    <property type="match status" value="1"/>
</dbReference>
<protein>
    <submittedName>
        <fullName evidence="3">Uncharacterized protein</fullName>
    </submittedName>
</protein>
<gene>
    <name evidence="3" type="ORF">INT44_002717</name>
</gene>
<comment type="caution">
    <text evidence="3">The sequence shown here is derived from an EMBL/GenBank/DDBJ whole genome shotgun (WGS) entry which is preliminary data.</text>
</comment>
<dbReference type="Proteomes" id="UP000612746">
    <property type="component" value="Unassembled WGS sequence"/>
</dbReference>
<keyword evidence="4" id="KW-1185">Reference proteome</keyword>
<dbReference type="EMBL" id="JAEPRA010000004">
    <property type="protein sequence ID" value="KAG2186495.1"/>
    <property type="molecule type" value="Genomic_DNA"/>
</dbReference>